<dbReference type="SUPFAM" id="SSF54909">
    <property type="entry name" value="Dimeric alpha+beta barrel"/>
    <property type="match status" value="1"/>
</dbReference>
<dbReference type="InterPro" id="IPR006765">
    <property type="entry name" value="Polyketide_synth_cyclase"/>
</dbReference>
<gene>
    <name evidence="1" type="ORF">GCM10010521_61560</name>
</gene>
<dbReference type="RefSeq" id="WP_345058132.1">
    <property type="nucleotide sequence ID" value="NZ_BAAAVM010000119.1"/>
</dbReference>
<dbReference type="InterPro" id="IPR011008">
    <property type="entry name" value="Dimeric_a/b-barrel"/>
</dbReference>
<protein>
    <submittedName>
        <fullName evidence="1">TcmI family type II polyketide cyclase</fullName>
    </submittedName>
</protein>
<evidence type="ECO:0000313" key="2">
    <source>
        <dbReference type="Proteomes" id="UP001500893"/>
    </source>
</evidence>
<dbReference type="EMBL" id="BAAAVM010000119">
    <property type="protein sequence ID" value="GAA2774827.1"/>
    <property type="molecule type" value="Genomic_DNA"/>
</dbReference>
<sequence length="110" mass="12564">MPHRTLIVARLEPVHRQRVADLFASSDTTDLPHDVGVSRRTLFGFHDLYFHLIEADRDIRPGLEKARSTKGFQDLNSQLAQLVRPYDPGWREPRDAMAQSFYEWSAGGAS</sequence>
<proteinExistence type="predicted"/>
<organism evidence="1 2">
    <name type="scientific">Streptomyces rameus</name>
    <dbReference type="NCBI Taxonomy" id="68261"/>
    <lineage>
        <taxon>Bacteria</taxon>
        <taxon>Bacillati</taxon>
        <taxon>Actinomycetota</taxon>
        <taxon>Actinomycetes</taxon>
        <taxon>Kitasatosporales</taxon>
        <taxon>Streptomycetaceae</taxon>
        <taxon>Streptomyces</taxon>
    </lineage>
</organism>
<dbReference type="InterPro" id="IPR038474">
    <property type="entry name" value="Polyketide_synth_cyclase_sf"/>
</dbReference>
<evidence type="ECO:0000313" key="1">
    <source>
        <dbReference type="EMBL" id="GAA2774827.1"/>
    </source>
</evidence>
<accession>A0ABN3V231</accession>
<dbReference type="Proteomes" id="UP001500893">
    <property type="component" value="Unassembled WGS sequence"/>
</dbReference>
<dbReference type="Pfam" id="PF04673">
    <property type="entry name" value="Cyclase_polyket"/>
    <property type="match status" value="1"/>
</dbReference>
<reference evidence="1 2" key="1">
    <citation type="journal article" date="2019" name="Int. J. Syst. Evol. Microbiol.">
        <title>The Global Catalogue of Microorganisms (GCM) 10K type strain sequencing project: providing services to taxonomists for standard genome sequencing and annotation.</title>
        <authorList>
            <consortium name="The Broad Institute Genomics Platform"/>
            <consortium name="The Broad Institute Genome Sequencing Center for Infectious Disease"/>
            <person name="Wu L."/>
            <person name="Ma J."/>
        </authorList>
    </citation>
    <scope>NUCLEOTIDE SEQUENCE [LARGE SCALE GENOMIC DNA]</scope>
    <source>
        <strain evidence="1 2">JCM 11574</strain>
    </source>
</reference>
<name>A0ABN3V231_9ACTN</name>
<dbReference type="Gene3D" id="3.30.70.1090">
    <property type="entry name" value="Dimeric alpha+beta barrel"/>
    <property type="match status" value="1"/>
</dbReference>
<comment type="caution">
    <text evidence="1">The sequence shown here is derived from an EMBL/GenBank/DDBJ whole genome shotgun (WGS) entry which is preliminary data.</text>
</comment>
<keyword evidence="2" id="KW-1185">Reference proteome</keyword>